<evidence type="ECO:0000256" key="9">
    <source>
        <dbReference type="ARBA" id="ARBA00023209"/>
    </source>
</evidence>
<evidence type="ECO:0000256" key="10">
    <source>
        <dbReference type="ARBA" id="ARBA00023264"/>
    </source>
</evidence>
<keyword evidence="6 13" id="KW-1133">Transmembrane helix</keyword>
<dbReference type="RefSeq" id="WP_377789438.1">
    <property type="nucleotide sequence ID" value="NZ_JBHLYQ010000066.1"/>
</dbReference>
<proteinExistence type="inferred from homology"/>
<keyword evidence="5 13" id="KW-0812">Transmembrane</keyword>
<dbReference type="InterPro" id="IPR000462">
    <property type="entry name" value="CDP-OH_P_trans"/>
</dbReference>
<feature type="compositionally biased region" description="Low complexity" evidence="12">
    <location>
        <begin position="1"/>
        <end position="21"/>
    </location>
</feature>
<keyword evidence="3" id="KW-0444">Lipid biosynthesis</keyword>
<dbReference type="InterPro" id="IPR050324">
    <property type="entry name" value="CDP-alcohol_PTase-I"/>
</dbReference>
<evidence type="ECO:0000256" key="3">
    <source>
        <dbReference type="ARBA" id="ARBA00022516"/>
    </source>
</evidence>
<evidence type="ECO:0000313" key="14">
    <source>
        <dbReference type="EMBL" id="MFC0082037.1"/>
    </source>
</evidence>
<dbReference type="InterPro" id="IPR043130">
    <property type="entry name" value="CDP-OH_PTrfase_TM_dom"/>
</dbReference>
<keyword evidence="8 13" id="KW-0472">Membrane</keyword>
<evidence type="ECO:0000256" key="1">
    <source>
        <dbReference type="ARBA" id="ARBA00004141"/>
    </source>
</evidence>
<keyword evidence="4 11" id="KW-0808">Transferase</keyword>
<protein>
    <submittedName>
        <fullName evidence="14">CDP-alcohol phosphatidyltransferase family protein</fullName>
    </submittedName>
</protein>
<feature type="region of interest" description="Disordered" evidence="12">
    <location>
        <begin position="1"/>
        <end position="25"/>
    </location>
</feature>
<feature type="transmembrane region" description="Helical" evidence="13">
    <location>
        <begin position="98"/>
        <end position="120"/>
    </location>
</feature>
<sequence length="220" mass="22462">MAQAAPAPQHAADPAPAREPAAGGGEDRVLTVPNVVTAVRLACVPLFVWLLFGAHQQAAAAGLLAGLGATDWVDGTVARRFHQVSTVGKVLDPTADRLLVATAVLSSVVVGAVPAWFAALTVAREALVSSAVLVLAALGAERIDVLFIGKAGTFALMFAYPIFLLAHGSAAWQGDLRVVAWVIGLCGLALAWVAAARYLPVARAALAAGRAGRRAGRPAP</sequence>
<keyword evidence="7" id="KW-0443">Lipid metabolism</keyword>
<accession>A0ABV6C4Z0</accession>
<dbReference type="Pfam" id="PF01066">
    <property type="entry name" value="CDP-OH_P_transf"/>
    <property type="match status" value="1"/>
</dbReference>
<dbReference type="PANTHER" id="PTHR14269:SF62">
    <property type="entry name" value="CDP-DIACYLGLYCEROL--GLYCEROL-3-PHOSPHATE 3-PHOSPHATIDYLTRANSFERASE 1, CHLOROPLASTIC"/>
    <property type="match status" value="1"/>
</dbReference>
<comment type="similarity">
    <text evidence="2 11">Belongs to the CDP-alcohol phosphatidyltransferase class-I family.</text>
</comment>
<evidence type="ECO:0000256" key="5">
    <source>
        <dbReference type="ARBA" id="ARBA00022692"/>
    </source>
</evidence>
<evidence type="ECO:0000256" key="7">
    <source>
        <dbReference type="ARBA" id="ARBA00023098"/>
    </source>
</evidence>
<dbReference type="Proteomes" id="UP001589788">
    <property type="component" value="Unassembled WGS sequence"/>
</dbReference>
<keyword evidence="10" id="KW-1208">Phospholipid metabolism</keyword>
<evidence type="ECO:0000313" key="15">
    <source>
        <dbReference type="Proteomes" id="UP001589788"/>
    </source>
</evidence>
<organism evidence="14 15">
    <name type="scientific">Aciditerrimonas ferrireducens</name>
    <dbReference type="NCBI Taxonomy" id="667306"/>
    <lineage>
        <taxon>Bacteria</taxon>
        <taxon>Bacillati</taxon>
        <taxon>Actinomycetota</taxon>
        <taxon>Acidimicrobiia</taxon>
        <taxon>Acidimicrobiales</taxon>
        <taxon>Acidimicrobiaceae</taxon>
        <taxon>Aciditerrimonas</taxon>
    </lineage>
</organism>
<evidence type="ECO:0000256" key="13">
    <source>
        <dbReference type="SAM" id="Phobius"/>
    </source>
</evidence>
<dbReference type="InterPro" id="IPR048254">
    <property type="entry name" value="CDP_ALCOHOL_P_TRANSF_CS"/>
</dbReference>
<feature type="transmembrane region" description="Helical" evidence="13">
    <location>
        <begin position="154"/>
        <end position="172"/>
    </location>
</feature>
<evidence type="ECO:0000256" key="6">
    <source>
        <dbReference type="ARBA" id="ARBA00022989"/>
    </source>
</evidence>
<evidence type="ECO:0000256" key="12">
    <source>
        <dbReference type="SAM" id="MobiDB-lite"/>
    </source>
</evidence>
<comment type="caution">
    <text evidence="14">The sequence shown here is derived from an EMBL/GenBank/DDBJ whole genome shotgun (WGS) entry which is preliminary data.</text>
</comment>
<reference evidence="14 15" key="1">
    <citation type="submission" date="2024-09" db="EMBL/GenBank/DDBJ databases">
        <authorList>
            <person name="Sun Q."/>
            <person name="Mori K."/>
        </authorList>
    </citation>
    <scope>NUCLEOTIDE SEQUENCE [LARGE SCALE GENOMIC DNA]</scope>
    <source>
        <strain evidence="14 15">JCM 15389</strain>
    </source>
</reference>
<dbReference type="EMBL" id="JBHLYQ010000066">
    <property type="protein sequence ID" value="MFC0082037.1"/>
    <property type="molecule type" value="Genomic_DNA"/>
</dbReference>
<evidence type="ECO:0000256" key="2">
    <source>
        <dbReference type="ARBA" id="ARBA00010441"/>
    </source>
</evidence>
<dbReference type="PANTHER" id="PTHR14269">
    <property type="entry name" value="CDP-DIACYLGLYCEROL--GLYCEROL-3-PHOSPHATE 3-PHOSPHATIDYLTRANSFERASE-RELATED"/>
    <property type="match status" value="1"/>
</dbReference>
<evidence type="ECO:0000256" key="11">
    <source>
        <dbReference type="RuleBase" id="RU003750"/>
    </source>
</evidence>
<name>A0ABV6C4Z0_9ACTN</name>
<keyword evidence="15" id="KW-1185">Reference proteome</keyword>
<feature type="transmembrane region" description="Helical" evidence="13">
    <location>
        <begin position="178"/>
        <end position="199"/>
    </location>
</feature>
<gene>
    <name evidence="14" type="ORF">ACFFRE_07735</name>
</gene>
<keyword evidence="9" id="KW-0594">Phospholipid biosynthesis</keyword>
<dbReference type="PROSITE" id="PS00379">
    <property type="entry name" value="CDP_ALCOHOL_P_TRANSF"/>
    <property type="match status" value="1"/>
</dbReference>
<dbReference type="Gene3D" id="1.20.120.1760">
    <property type="match status" value="1"/>
</dbReference>
<evidence type="ECO:0000256" key="8">
    <source>
        <dbReference type="ARBA" id="ARBA00023136"/>
    </source>
</evidence>
<evidence type="ECO:0000256" key="4">
    <source>
        <dbReference type="ARBA" id="ARBA00022679"/>
    </source>
</evidence>
<comment type="subcellular location">
    <subcellularLocation>
        <location evidence="1">Membrane</location>
        <topology evidence="1">Multi-pass membrane protein</topology>
    </subcellularLocation>
</comment>